<dbReference type="PANTHER" id="PTHR30193:SF1">
    <property type="entry name" value="ABC TRANSPORTER PERMEASE PROTEIN YESP-RELATED"/>
    <property type="match status" value="1"/>
</dbReference>
<dbReference type="EMBL" id="HG916855">
    <property type="protein sequence ID" value="CDM63228.1"/>
    <property type="molecule type" value="Genomic_DNA"/>
</dbReference>
<feature type="transmembrane region" description="Helical" evidence="7">
    <location>
        <begin position="117"/>
        <end position="139"/>
    </location>
</feature>
<dbReference type="GO" id="GO:0005886">
    <property type="term" value="C:plasma membrane"/>
    <property type="evidence" value="ECO:0007669"/>
    <property type="project" value="UniProtKB-SubCell"/>
</dbReference>
<dbReference type="PANTHER" id="PTHR30193">
    <property type="entry name" value="ABC TRANSPORTER PERMEASE PROTEIN"/>
    <property type="match status" value="1"/>
</dbReference>
<feature type="transmembrane region" description="Helical" evidence="7">
    <location>
        <begin position="275"/>
        <end position="297"/>
    </location>
</feature>
<feature type="transmembrane region" description="Helical" evidence="7">
    <location>
        <begin position="159"/>
        <end position="178"/>
    </location>
</feature>
<dbReference type="InterPro" id="IPR000515">
    <property type="entry name" value="MetI-like"/>
</dbReference>
<feature type="transmembrane region" description="Helical" evidence="7">
    <location>
        <begin position="84"/>
        <end position="105"/>
    </location>
</feature>
<dbReference type="InterPro" id="IPR035906">
    <property type="entry name" value="MetI-like_sf"/>
</dbReference>
<dbReference type="PROSITE" id="PS50928">
    <property type="entry name" value="ABC_TM1"/>
    <property type="match status" value="1"/>
</dbReference>
<keyword evidence="10" id="KW-1185">Reference proteome</keyword>
<organism evidence="9 10">
    <name type="scientific">Rhizobium favelukesii</name>
    <dbReference type="NCBI Taxonomy" id="348824"/>
    <lineage>
        <taxon>Bacteria</taxon>
        <taxon>Pseudomonadati</taxon>
        <taxon>Pseudomonadota</taxon>
        <taxon>Alphaproteobacteria</taxon>
        <taxon>Hyphomicrobiales</taxon>
        <taxon>Rhizobiaceae</taxon>
        <taxon>Rhizobium/Agrobacterium group</taxon>
        <taxon>Rhizobium</taxon>
    </lineage>
</organism>
<dbReference type="KEGG" id="rhl:LPU83_pLPU83d_1858"/>
<comment type="similarity">
    <text evidence="7">Belongs to the binding-protein-dependent transport system permease family.</text>
</comment>
<accession>W6RXA2</accession>
<reference evidence="9" key="1">
    <citation type="submission" date="2013-11" db="EMBL/GenBank/DDBJ databases">
        <title>Draft genome sequence of the broad-host-range Rhizobium sp. LPU83 strain, a member of the low-genetic diversity Oregon-like Rhizobium sp. group.</title>
        <authorList>
            <person name="Wibberg D."/>
            <person name="Puehler A."/>
            <person name="Schlueter A."/>
        </authorList>
    </citation>
    <scope>NUCLEOTIDE SEQUENCE [LARGE SCALE GENOMIC DNA]</scope>
    <source>
        <strain evidence="9">LPU83</strain>
        <plasmid evidence="9">pLPU83d</plasmid>
    </source>
</reference>
<keyword evidence="5 7" id="KW-1133">Transmembrane helix</keyword>
<keyword evidence="6 7" id="KW-0472">Membrane</keyword>
<dbReference type="Proteomes" id="UP000019443">
    <property type="component" value="Plasmid pLPU83d"/>
</dbReference>
<dbReference type="Pfam" id="PF00528">
    <property type="entry name" value="BPD_transp_1"/>
    <property type="match status" value="1"/>
</dbReference>
<evidence type="ECO:0000313" key="9">
    <source>
        <dbReference type="EMBL" id="CDM63228.1"/>
    </source>
</evidence>
<evidence type="ECO:0000256" key="3">
    <source>
        <dbReference type="ARBA" id="ARBA00022475"/>
    </source>
</evidence>
<comment type="subcellular location">
    <subcellularLocation>
        <location evidence="1 7">Cell membrane</location>
        <topology evidence="1 7">Multi-pass membrane protein</topology>
    </subcellularLocation>
</comment>
<evidence type="ECO:0000256" key="2">
    <source>
        <dbReference type="ARBA" id="ARBA00022448"/>
    </source>
</evidence>
<sequence length="305" mass="34236">MAQRQSFTQKWFSLQTRQETFAGFLLIAPVLCGFLFFIAAPMLSTFWLSFQYYDLLSPPKWAGLDNFLWMLDDDRLHTVLRNTLFFAVFAVLGNTVLAVVLAAILNQKMPKALQTVFRAAFFFPSLVGLVFVAVVWQFFYHKDLGIINYYLSKLGIGKIPWLSSASTVLYSVIILDIWKNVGFGMLIALAGLQGISPEYYEAAKIDNAGKIRQFLDITLPLLSPTILFLLVMNSIGAFRVFDSIVVLTKGGPGDASRSIVMYIQEVGFRDLEMGYASAVSLLLLALVGIVTIINFVASKYWTFYE</sequence>
<dbReference type="Gene3D" id="1.10.3720.10">
    <property type="entry name" value="MetI-like"/>
    <property type="match status" value="1"/>
</dbReference>
<proteinExistence type="inferred from homology"/>
<dbReference type="InterPro" id="IPR051393">
    <property type="entry name" value="ABC_transporter_permease"/>
</dbReference>
<feature type="domain" description="ABC transmembrane type-1" evidence="8">
    <location>
        <begin position="80"/>
        <end position="294"/>
    </location>
</feature>
<dbReference type="AlphaFoldDB" id="W6RXA2"/>
<evidence type="ECO:0000256" key="1">
    <source>
        <dbReference type="ARBA" id="ARBA00004651"/>
    </source>
</evidence>
<feature type="transmembrane region" description="Helical" evidence="7">
    <location>
        <begin position="219"/>
        <end position="241"/>
    </location>
</feature>
<dbReference type="SUPFAM" id="SSF161098">
    <property type="entry name" value="MetI-like"/>
    <property type="match status" value="1"/>
</dbReference>
<protein>
    <submittedName>
        <fullName evidence="9">Sugar ABC transporter, permease protein</fullName>
    </submittedName>
</protein>
<geneLocation type="plasmid" evidence="9 10">
    <name>pLPU83d</name>
</geneLocation>
<dbReference type="HOGENOM" id="CLU_016047_0_2_5"/>
<dbReference type="GO" id="GO:0055085">
    <property type="term" value="P:transmembrane transport"/>
    <property type="evidence" value="ECO:0007669"/>
    <property type="project" value="InterPro"/>
</dbReference>
<evidence type="ECO:0000256" key="7">
    <source>
        <dbReference type="RuleBase" id="RU363032"/>
    </source>
</evidence>
<evidence type="ECO:0000259" key="8">
    <source>
        <dbReference type="PROSITE" id="PS50928"/>
    </source>
</evidence>
<keyword evidence="2 7" id="KW-0813">Transport</keyword>
<evidence type="ECO:0000256" key="4">
    <source>
        <dbReference type="ARBA" id="ARBA00022692"/>
    </source>
</evidence>
<dbReference type="PATRIC" id="fig|348824.6.peg.7618"/>
<evidence type="ECO:0000256" key="6">
    <source>
        <dbReference type="ARBA" id="ARBA00023136"/>
    </source>
</evidence>
<feature type="transmembrane region" description="Helical" evidence="7">
    <location>
        <begin position="21"/>
        <end position="50"/>
    </location>
</feature>
<keyword evidence="3" id="KW-1003">Cell membrane</keyword>
<keyword evidence="4 7" id="KW-0812">Transmembrane</keyword>
<keyword evidence="9" id="KW-0614">Plasmid</keyword>
<dbReference type="CDD" id="cd06261">
    <property type="entry name" value="TM_PBP2"/>
    <property type="match status" value="1"/>
</dbReference>
<name>W6RXA2_9HYPH</name>
<gene>
    <name evidence="9" type="ORF">LPU83_pLPU83d_1858</name>
</gene>
<dbReference type="RefSeq" id="WP_024314596.1">
    <property type="nucleotide sequence ID" value="NZ_ATTO01000013.1"/>
</dbReference>
<evidence type="ECO:0000313" key="10">
    <source>
        <dbReference type="Proteomes" id="UP000019443"/>
    </source>
</evidence>
<evidence type="ECO:0000256" key="5">
    <source>
        <dbReference type="ARBA" id="ARBA00022989"/>
    </source>
</evidence>